<keyword evidence="12" id="KW-1185">Reference proteome</keyword>
<dbReference type="InterPro" id="IPR001547">
    <property type="entry name" value="Glyco_hydro_5"/>
</dbReference>
<dbReference type="InterPro" id="IPR045053">
    <property type="entry name" value="MAN-like"/>
</dbReference>
<accession>A0ABQ7GVV1</accession>
<evidence type="ECO:0000256" key="4">
    <source>
        <dbReference type="ARBA" id="ARBA00012706"/>
    </source>
</evidence>
<keyword evidence="6 9" id="KW-0732">Signal</keyword>
<evidence type="ECO:0000256" key="3">
    <source>
        <dbReference type="ARBA" id="ARBA00005641"/>
    </source>
</evidence>
<keyword evidence="7 11" id="KW-0378">Hydrolase</keyword>
<comment type="similarity">
    <text evidence="3">Belongs to the glycosyl hydrolase 5 (cellulase A) family.</text>
</comment>
<evidence type="ECO:0000256" key="1">
    <source>
        <dbReference type="ARBA" id="ARBA00001678"/>
    </source>
</evidence>
<dbReference type="PANTHER" id="PTHR31451">
    <property type="match status" value="1"/>
</dbReference>
<feature type="signal peptide" evidence="9">
    <location>
        <begin position="1"/>
        <end position="21"/>
    </location>
</feature>
<feature type="chain" id="PRO_5045361832" description="mannan endo-1,4-beta-mannosidase" evidence="9">
    <location>
        <begin position="22"/>
        <end position="350"/>
    </location>
</feature>
<feature type="domain" description="Glycoside hydrolase family 5" evidence="10">
    <location>
        <begin position="147"/>
        <end position="242"/>
    </location>
</feature>
<comment type="subcellular location">
    <subcellularLocation>
        <location evidence="2">Secreted</location>
    </subcellularLocation>
</comment>
<evidence type="ECO:0000313" key="12">
    <source>
        <dbReference type="Proteomes" id="UP000815325"/>
    </source>
</evidence>
<evidence type="ECO:0000256" key="5">
    <source>
        <dbReference type="ARBA" id="ARBA00022525"/>
    </source>
</evidence>
<proteinExistence type="inferred from homology"/>
<gene>
    <name evidence="11" type="ORF">DUNSADRAFT_2283</name>
</gene>
<evidence type="ECO:0000256" key="6">
    <source>
        <dbReference type="ARBA" id="ARBA00022729"/>
    </source>
</evidence>
<dbReference type="Gene3D" id="3.20.20.80">
    <property type="entry name" value="Glycosidases"/>
    <property type="match status" value="1"/>
</dbReference>
<dbReference type="Proteomes" id="UP000815325">
    <property type="component" value="Unassembled WGS sequence"/>
</dbReference>
<dbReference type="EMBL" id="MU069567">
    <property type="protein sequence ID" value="KAF5838739.1"/>
    <property type="molecule type" value="Genomic_DNA"/>
</dbReference>
<evidence type="ECO:0000256" key="7">
    <source>
        <dbReference type="ARBA" id="ARBA00022801"/>
    </source>
</evidence>
<dbReference type="SUPFAM" id="SSF51445">
    <property type="entry name" value="(Trans)glycosidases"/>
    <property type="match status" value="1"/>
</dbReference>
<organism evidence="11 12">
    <name type="scientific">Dunaliella salina</name>
    <name type="common">Green alga</name>
    <name type="synonym">Protococcus salinus</name>
    <dbReference type="NCBI Taxonomy" id="3046"/>
    <lineage>
        <taxon>Eukaryota</taxon>
        <taxon>Viridiplantae</taxon>
        <taxon>Chlorophyta</taxon>
        <taxon>core chlorophytes</taxon>
        <taxon>Chlorophyceae</taxon>
        <taxon>CS clade</taxon>
        <taxon>Chlamydomonadales</taxon>
        <taxon>Dunaliellaceae</taxon>
        <taxon>Dunaliella</taxon>
    </lineage>
</organism>
<evidence type="ECO:0000259" key="10">
    <source>
        <dbReference type="Pfam" id="PF26410"/>
    </source>
</evidence>
<dbReference type="GO" id="GO:0016787">
    <property type="term" value="F:hydrolase activity"/>
    <property type="evidence" value="ECO:0007669"/>
    <property type="project" value="UniProtKB-KW"/>
</dbReference>
<keyword evidence="8" id="KW-0326">Glycosidase</keyword>
<evidence type="ECO:0000256" key="9">
    <source>
        <dbReference type="SAM" id="SignalP"/>
    </source>
</evidence>
<dbReference type="Pfam" id="PF26410">
    <property type="entry name" value="GH5_mannosidase"/>
    <property type="match status" value="1"/>
</dbReference>
<dbReference type="PANTHER" id="PTHR31451:SF39">
    <property type="entry name" value="MANNAN ENDO-1,4-BETA-MANNOSIDASE 1"/>
    <property type="match status" value="1"/>
</dbReference>
<evidence type="ECO:0000256" key="2">
    <source>
        <dbReference type="ARBA" id="ARBA00004613"/>
    </source>
</evidence>
<comment type="catalytic activity">
    <reaction evidence="1">
        <text>Random hydrolysis of (1-&gt;4)-beta-D-mannosidic linkages in mannans, galactomannans and glucomannans.</text>
        <dbReference type="EC" id="3.2.1.78"/>
    </reaction>
</comment>
<name>A0ABQ7GVV1_DUNSA</name>
<comment type="caution">
    <text evidence="11">The sequence shown here is derived from an EMBL/GenBank/DDBJ whole genome shotgun (WGS) entry which is preliminary data.</text>
</comment>
<sequence length="350" mass="39958">MAPWPPLAGILSFIFVAYVAANQGFVYRQGHQLMIDGKPWYFIGANAYWLWDEAKWGDKEHINDFFRYCQDYNLKVIRIWGYSHNSPKAAGVYDEFEMEMLDFIISSAGKHDIRLIIALSNFWEAYRSPEELMSLAGEEVEGKDVLDYYRSSKVKQFLKEHFRYVVSRNNTLTGLAYRDDPTIMCWTAMNEARCPGCLTEAEQRDHLAFISELSQALKDYANEQLVSTGTEGFFFDESMTKYNPGAGVRCEGEEWLKLGQLSSIDVLNAHIWNYAYDDGYNIYLDVAAAPAEPELVPEATGVWHSAALVHRMKQRHGFQSGTRNGQGSVLIFKTTGRVPRCEIESRLAPT</sequence>
<keyword evidence="5" id="KW-0964">Secreted</keyword>
<evidence type="ECO:0000313" key="11">
    <source>
        <dbReference type="EMBL" id="KAF5838739.1"/>
    </source>
</evidence>
<reference evidence="11" key="1">
    <citation type="submission" date="2017-08" db="EMBL/GenBank/DDBJ databases">
        <authorList>
            <person name="Polle J.E."/>
            <person name="Barry K."/>
            <person name="Cushman J."/>
            <person name="Schmutz J."/>
            <person name="Tran D."/>
            <person name="Hathwaick L.T."/>
            <person name="Yim W.C."/>
            <person name="Jenkins J."/>
            <person name="Mckie-Krisberg Z.M."/>
            <person name="Prochnik S."/>
            <person name="Lindquist E."/>
            <person name="Dockter R.B."/>
            <person name="Adam C."/>
            <person name="Molina H."/>
            <person name="Bunkerborg J."/>
            <person name="Jin E."/>
            <person name="Buchheim M."/>
            <person name="Magnuson J."/>
        </authorList>
    </citation>
    <scope>NUCLEOTIDE SEQUENCE</scope>
    <source>
        <strain evidence="11">CCAP 19/18</strain>
    </source>
</reference>
<evidence type="ECO:0000256" key="8">
    <source>
        <dbReference type="ARBA" id="ARBA00023295"/>
    </source>
</evidence>
<dbReference type="EC" id="3.2.1.78" evidence="4"/>
<dbReference type="InterPro" id="IPR017853">
    <property type="entry name" value="GH"/>
</dbReference>
<protein>
    <recommendedName>
        <fullName evidence="4">mannan endo-1,4-beta-mannosidase</fullName>
        <ecNumber evidence="4">3.2.1.78</ecNumber>
    </recommendedName>
</protein>